<evidence type="ECO:0000313" key="1">
    <source>
        <dbReference type="EMBL" id="MBE9376185.1"/>
    </source>
</evidence>
<dbReference type="SUPFAM" id="SSF53335">
    <property type="entry name" value="S-adenosyl-L-methionine-dependent methyltransferases"/>
    <property type="match status" value="1"/>
</dbReference>
<organism evidence="1 2">
    <name type="scientific">Saccharopolyspora montiporae</name>
    <dbReference type="NCBI Taxonomy" id="2781240"/>
    <lineage>
        <taxon>Bacteria</taxon>
        <taxon>Bacillati</taxon>
        <taxon>Actinomycetota</taxon>
        <taxon>Actinomycetes</taxon>
        <taxon>Pseudonocardiales</taxon>
        <taxon>Pseudonocardiaceae</taxon>
        <taxon>Saccharopolyspora</taxon>
    </lineage>
</organism>
<proteinExistence type="predicted"/>
<dbReference type="GO" id="GO:0032259">
    <property type="term" value="P:methylation"/>
    <property type="evidence" value="ECO:0007669"/>
    <property type="project" value="UniProtKB-KW"/>
</dbReference>
<keyword evidence="1" id="KW-0489">Methyltransferase</keyword>
<accession>A0A929BCD2</accession>
<dbReference type="EMBL" id="JADEYC010000034">
    <property type="protein sequence ID" value="MBE9376185.1"/>
    <property type="molecule type" value="Genomic_DNA"/>
</dbReference>
<dbReference type="Gene3D" id="3.40.50.150">
    <property type="entry name" value="Vaccinia Virus protein VP39"/>
    <property type="match status" value="1"/>
</dbReference>
<dbReference type="Pfam" id="PF04672">
    <property type="entry name" value="Methyltransf_19"/>
    <property type="match status" value="1"/>
</dbReference>
<keyword evidence="1" id="KW-0808">Transferase</keyword>
<sequence>MIIASVTGKRGGAAVSEEYAQLSGVDVDKPNIARMYDYFLGGSAHFAVDRQAAEDLLQAFPGNTAWAHINRAFLGRAVRELTARGVDQFLDLGSGIPTKGNVHEIAQSVNPAARVAYVDVEPVAAHHARQLLRGDSASTVTQADVRDPQQVLAAPGVGELLDFDRPVAVLAVAILDIIEVADPAALVASYRDACAPGSAFVLSHSAQLQASDTEWSGAREVFAATTTPHVQTRSRVEIAGLLAGYEVLEPGVVPSALWRPDREVSEQEAARSNGYAAVGVLG</sequence>
<reference evidence="1" key="1">
    <citation type="submission" date="2020-10" db="EMBL/GenBank/DDBJ databases">
        <title>Diversity and distribution of actinomycetes associated with coral in the coast of Hainan.</title>
        <authorList>
            <person name="Li F."/>
        </authorList>
    </citation>
    <scope>NUCLEOTIDE SEQUENCE</scope>
    <source>
        <strain evidence="1">HNM0983</strain>
    </source>
</reference>
<dbReference type="GO" id="GO:0008168">
    <property type="term" value="F:methyltransferase activity"/>
    <property type="evidence" value="ECO:0007669"/>
    <property type="project" value="UniProtKB-KW"/>
</dbReference>
<keyword evidence="2" id="KW-1185">Reference proteome</keyword>
<dbReference type="Proteomes" id="UP000598360">
    <property type="component" value="Unassembled WGS sequence"/>
</dbReference>
<dbReference type="InterPro" id="IPR006764">
    <property type="entry name" value="SAM_dep_MeTrfase_SAV2177_type"/>
</dbReference>
<name>A0A929BCD2_9PSEU</name>
<comment type="caution">
    <text evidence="1">The sequence shown here is derived from an EMBL/GenBank/DDBJ whole genome shotgun (WGS) entry which is preliminary data.</text>
</comment>
<dbReference type="PIRSF" id="PIRSF017393">
    <property type="entry name" value="MTase_SAV2177"/>
    <property type="match status" value="1"/>
</dbReference>
<dbReference type="AlphaFoldDB" id="A0A929BCD2"/>
<dbReference type="InterPro" id="IPR029063">
    <property type="entry name" value="SAM-dependent_MTases_sf"/>
</dbReference>
<evidence type="ECO:0000313" key="2">
    <source>
        <dbReference type="Proteomes" id="UP000598360"/>
    </source>
</evidence>
<gene>
    <name evidence="1" type="ORF">IQ251_17180</name>
</gene>
<protein>
    <submittedName>
        <fullName evidence="1">SAM-dependent methyltransferase</fullName>
    </submittedName>
</protein>